<reference evidence="2" key="1">
    <citation type="submission" date="2013-12" db="EMBL/GenBank/DDBJ databases">
        <authorList>
            <person name="Omoto C.K."/>
            <person name="Sibley D."/>
            <person name="Venepally P."/>
            <person name="Hadjithomas M."/>
            <person name="Karamycheva S."/>
            <person name="Brunk B."/>
            <person name="Roos D."/>
            <person name="Caler E."/>
            <person name="Lorenzi H."/>
        </authorList>
    </citation>
    <scope>NUCLEOTIDE SEQUENCE</scope>
</reference>
<dbReference type="RefSeq" id="XP_011133506.1">
    <property type="nucleotide sequence ID" value="XM_011135204.1"/>
</dbReference>
<sequence length="552" mass="62436">MHLSLLFVHVAFGVQREPFVEGGLGVVRDSLSPGSLKYVLKDEGDEWQEERSFGMGDPEHEIYSPDWYLRAAAQVKKSEPVENPPKSDDSLFALEKFDFARIKSLSGKGTYRDFTHTWPRPDGLASIAHVFVNSAEEYYIYYPGANHNAGKGELHANKAGTPLPPRILKTLEIKMADYAREQTKLVVQKYHLDLQTLQKFGIIYHMRLRFDYTCSQLSHLSTGRRQTRRLASIFADVKAEVPHKRALEAARDLIRKNPLFNKKAEFQGKEVVVEDFVQLPSKLPMVFLGYIGDDFIPLEGQQTQPSSPAEADLQVEKNLSFLRFNQFTSQVRDSTMGMMGKALFRPKKIDADYEKLLLPVGAGYSVLNAVRTPPNDLDFLLQTTRSGAAVGGTAHVSGTCSEQELYEAEVIADICIQTPHPQGLYPFERFWVQCRGWYPKFTLAYVVHNTADNIQNRRPNTLSIRQCTEHGWVSVDHLFARQTPQEFMMVCNAAKTNKILYQFAPTAWSKNLLPSAQGSKQALAEVASGPDVYSRDLKHFHSPTSTNLKKEW</sequence>
<name>A0A023AXM3_GRENI</name>
<comment type="caution">
    <text evidence="2">The sequence shown here is derived from an EMBL/GenBank/DDBJ whole genome shotgun (WGS) entry which is preliminary data.</text>
</comment>
<dbReference type="AlphaFoldDB" id="A0A023AXM3"/>
<dbReference type="VEuPathDB" id="CryptoDB:GNI_180910"/>
<organism evidence="2 3">
    <name type="scientific">Gregarina niphandrodes</name>
    <name type="common">Septate eugregarine</name>
    <dbReference type="NCBI Taxonomy" id="110365"/>
    <lineage>
        <taxon>Eukaryota</taxon>
        <taxon>Sar</taxon>
        <taxon>Alveolata</taxon>
        <taxon>Apicomplexa</taxon>
        <taxon>Conoidasida</taxon>
        <taxon>Gregarinasina</taxon>
        <taxon>Eugregarinorida</taxon>
        <taxon>Gregarinidae</taxon>
        <taxon>Gregarina</taxon>
    </lineage>
</organism>
<evidence type="ECO:0000256" key="1">
    <source>
        <dbReference type="SAM" id="SignalP"/>
    </source>
</evidence>
<proteinExistence type="predicted"/>
<evidence type="ECO:0000313" key="3">
    <source>
        <dbReference type="Proteomes" id="UP000019763"/>
    </source>
</evidence>
<dbReference type="GeneID" id="22916078"/>
<feature type="chain" id="PRO_5001514731" evidence="1">
    <location>
        <begin position="17"/>
        <end position="552"/>
    </location>
</feature>
<protein>
    <submittedName>
        <fullName evidence="2">Uncharacterized protein</fullName>
    </submittedName>
</protein>
<feature type="signal peptide" evidence="1">
    <location>
        <begin position="1"/>
        <end position="16"/>
    </location>
</feature>
<accession>A0A023AXM3</accession>
<keyword evidence="1" id="KW-0732">Signal</keyword>
<evidence type="ECO:0000313" key="2">
    <source>
        <dbReference type="EMBL" id="EZG43238.1"/>
    </source>
</evidence>
<dbReference type="Proteomes" id="UP000019763">
    <property type="component" value="Unassembled WGS sequence"/>
</dbReference>
<dbReference type="EMBL" id="AFNH02001366">
    <property type="protein sequence ID" value="EZG43238.1"/>
    <property type="molecule type" value="Genomic_DNA"/>
</dbReference>
<gene>
    <name evidence="2" type="ORF">GNI_180910</name>
</gene>
<keyword evidence="3" id="KW-1185">Reference proteome</keyword>